<protein>
    <submittedName>
        <fullName evidence="2">Uncharacterized protein</fullName>
    </submittedName>
</protein>
<sequence>MSAAHESLLSSKRERLQSRLIYIFALRQKFRRPFEHLIVEDNLVALSAEDCPLGGVYSSMKQGSAGEEHQIRVRGKGERRNVSHKSGATRGGGANVGLRPLPRPLRANENFHFDQIATREGPSEGGALVGDSAMTRSPRLRHRRRPEGVRSRTRCSCNSYAPSNSISAYYSTST</sequence>
<reference evidence="2 3" key="1">
    <citation type="journal article" date="2019" name="Commun. Biol.">
        <title>The bagworm genome reveals a unique fibroin gene that provides high tensile strength.</title>
        <authorList>
            <person name="Kono N."/>
            <person name="Nakamura H."/>
            <person name="Ohtoshi R."/>
            <person name="Tomita M."/>
            <person name="Numata K."/>
            <person name="Arakawa K."/>
        </authorList>
    </citation>
    <scope>NUCLEOTIDE SEQUENCE [LARGE SCALE GENOMIC DNA]</scope>
</reference>
<organism evidence="2 3">
    <name type="scientific">Eumeta variegata</name>
    <name type="common">Bagworm moth</name>
    <name type="synonym">Eumeta japonica</name>
    <dbReference type="NCBI Taxonomy" id="151549"/>
    <lineage>
        <taxon>Eukaryota</taxon>
        <taxon>Metazoa</taxon>
        <taxon>Ecdysozoa</taxon>
        <taxon>Arthropoda</taxon>
        <taxon>Hexapoda</taxon>
        <taxon>Insecta</taxon>
        <taxon>Pterygota</taxon>
        <taxon>Neoptera</taxon>
        <taxon>Endopterygota</taxon>
        <taxon>Lepidoptera</taxon>
        <taxon>Glossata</taxon>
        <taxon>Ditrysia</taxon>
        <taxon>Tineoidea</taxon>
        <taxon>Psychidae</taxon>
        <taxon>Oiketicinae</taxon>
        <taxon>Eumeta</taxon>
    </lineage>
</organism>
<comment type="caution">
    <text evidence="2">The sequence shown here is derived from an EMBL/GenBank/DDBJ whole genome shotgun (WGS) entry which is preliminary data.</text>
</comment>
<evidence type="ECO:0000313" key="3">
    <source>
        <dbReference type="Proteomes" id="UP000299102"/>
    </source>
</evidence>
<dbReference type="Proteomes" id="UP000299102">
    <property type="component" value="Unassembled WGS sequence"/>
</dbReference>
<evidence type="ECO:0000313" key="2">
    <source>
        <dbReference type="EMBL" id="GBP29431.1"/>
    </source>
</evidence>
<feature type="region of interest" description="Disordered" evidence="1">
    <location>
        <begin position="119"/>
        <end position="155"/>
    </location>
</feature>
<accession>A0A4C1USI7</accession>
<proteinExistence type="predicted"/>
<gene>
    <name evidence="2" type="ORF">EVAR_22043_1</name>
</gene>
<dbReference type="AlphaFoldDB" id="A0A4C1USI7"/>
<keyword evidence="3" id="KW-1185">Reference proteome</keyword>
<feature type="region of interest" description="Disordered" evidence="1">
    <location>
        <begin position="76"/>
        <end position="100"/>
    </location>
</feature>
<evidence type="ECO:0000256" key="1">
    <source>
        <dbReference type="SAM" id="MobiDB-lite"/>
    </source>
</evidence>
<dbReference type="EMBL" id="BGZK01000220">
    <property type="protein sequence ID" value="GBP29431.1"/>
    <property type="molecule type" value="Genomic_DNA"/>
</dbReference>
<name>A0A4C1USI7_EUMVA</name>